<sequence>MSDLILKKRKMLLILYILKQQYVMGYHITCAIDEPYILISLKSNSGHAAHDSIEFLVDGWSKQAPRIGIHPFAKRFIFRSTFLGCFNSIISFLHKWGSHAFVLTRCMVEVLHFDI</sequence>
<organism evidence="1 2">
    <name type="scientific">Gossypium stocksii</name>
    <dbReference type="NCBI Taxonomy" id="47602"/>
    <lineage>
        <taxon>Eukaryota</taxon>
        <taxon>Viridiplantae</taxon>
        <taxon>Streptophyta</taxon>
        <taxon>Embryophyta</taxon>
        <taxon>Tracheophyta</taxon>
        <taxon>Spermatophyta</taxon>
        <taxon>Magnoliopsida</taxon>
        <taxon>eudicotyledons</taxon>
        <taxon>Gunneridae</taxon>
        <taxon>Pentapetalae</taxon>
        <taxon>rosids</taxon>
        <taxon>malvids</taxon>
        <taxon>Malvales</taxon>
        <taxon>Malvaceae</taxon>
        <taxon>Malvoideae</taxon>
        <taxon>Gossypium</taxon>
    </lineage>
</organism>
<evidence type="ECO:0000313" key="1">
    <source>
        <dbReference type="EMBL" id="KAH1033273.1"/>
    </source>
</evidence>
<accession>A0A9D3UBC3</accession>
<comment type="caution">
    <text evidence="1">The sequence shown here is derived from an EMBL/GenBank/DDBJ whole genome shotgun (WGS) entry which is preliminary data.</text>
</comment>
<name>A0A9D3UBC3_9ROSI</name>
<dbReference type="EMBL" id="JAIQCV010000013">
    <property type="protein sequence ID" value="KAH1033273.1"/>
    <property type="molecule type" value="Genomic_DNA"/>
</dbReference>
<keyword evidence="2" id="KW-1185">Reference proteome</keyword>
<reference evidence="1 2" key="1">
    <citation type="journal article" date="2021" name="Plant Biotechnol. J.">
        <title>Multi-omics assisted identification of the key and species-specific regulatory components of drought-tolerant mechanisms in Gossypium stocksii.</title>
        <authorList>
            <person name="Yu D."/>
            <person name="Ke L."/>
            <person name="Zhang D."/>
            <person name="Wu Y."/>
            <person name="Sun Y."/>
            <person name="Mei J."/>
            <person name="Sun J."/>
            <person name="Sun Y."/>
        </authorList>
    </citation>
    <scope>NUCLEOTIDE SEQUENCE [LARGE SCALE GENOMIC DNA]</scope>
    <source>
        <strain evidence="2">cv. E1</strain>
        <tissue evidence="1">Leaf</tissue>
    </source>
</reference>
<dbReference type="Proteomes" id="UP000828251">
    <property type="component" value="Unassembled WGS sequence"/>
</dbReference>
<gene>
    <name evidence="1" type="ORF">J1N35_045447</name>
</gene>
<dbReference type="AlphaFoldDB" id="A0A9D3UBC3"/>
<evidence type="ECO:0000313" key="2">
    <source>
        <dbReference type="Proteomes" id="UP000828251"/>
    </source>
</evidence>
<proteinExistence type="predicted"/>
<dbReference type="OrthoDB" id="1885884at2759"/>
<protein>
    <submittedName>
        <fullName evidence="1">Uncharacterized protein</fullName>
    </submittedName>
</protein>